<sequence length="69" mass="7833">MEIDRFADGEVVYHVSEKGTIRRGVCDGNSTIRGEVNIKFDNGTVRTLRWIDTFRSMAAAEHVSARRAY</sequence>
<keyword evidence="2" id="KW-1185">Reference proteome</keyword>
<accession>A0A482MGI7</accession>
<evidence type="ECO:0000313" key="1">
    <source>
        <dbReference type="EMBL" id="QBQ72368.1"/>
    </source>
</evidence>
<dbReference type="Proteomes" id="UP000309130">
    <property type="component" value="Segment"/>
</dbReference>
<dbReference type="EMBL" id="MK618717">
    <property type="protein sequence ID" value="QBQ72368.1"/>
    <property type="molecule type" value="Genomic_DNA"/>
</dbReference>
<name>A0A482MGI7_9CAUD</name>
<reference evidence="2" key="1">
    <citation type="submission" date="2019-03" db="EMBL/GenBank/DDBJ databases">
        <title>Complete Genome Sequence of Serratia marcescens Myophage MTx.</title>
        <authorList>
            <person name="Graham K."/>
            <person name="Freeman M."/>
            <person name="Newkirk H."/>
            <person name="Liu M."/>
            <person name="Ramsey J."/>
            <person name="Cahill J."/>
        </authorList>
    </citation>
    <scope>NUCLEOTIDE SEQUENCE [LARGE SCALE GENOMIC DNA]</scope>
</reference>
<organism evidence="1 2">
    <name type="scientific">Serratia phage MTx</name>
    <dbReference type="NCBI Taxonomy" id="2557553"/>
    <lineage>
        <taxon>Viruses</taxon>
        <taxon>Duplodnaviria</taxon>
        <taxon>Heunggongvirae</taxon>
        <taxon>Uroviricota</taxon>
        <taxon>Caudoviricetes</taxon>
        <taxon>Lindbergviridae</taxon>
        <taxon>Myosmarvirus</taxon>
        <taxon>Myosmarvirus MTx</taxon>
    </lineage>
</organism>
<protein>
    <submittedName>
        <fullName evidence="1">Uncharacterized protein</fullName>
    </submittedName>
</protein>
<proteinExistence type="predicted"/>
<gene>
    <name evidence="1" type="ORF">CPT_MTx_062</name>
</gene>
<evidence type="ECO:0000313" key="2">
    <source>
        <dbReference type="Proteomes" id="UP000309130"/>
    </source>
</evidence>